<dbReference type="InterPro" id="IPR013083">
    <property type="entry name" value="Znf_RING/FYVE/PHD"/>
</dbReference>
<dbReference type="Gene3D" id="3.30.40.10">
    <property type="entry name" value="Zinc/RING finger domain, C3HC4 (zinc finger)"/>
    <property type="match status" value="1"/>
</dbReference>
<evidence type="ECO:0000313" key="4">
    <source>
        <dbReference type="EMBL" id="GMH31031.1"/>
    </source>
</evidence>
<evidence type="ECO:0000256" key="1">
    <source>
        <dbReference type="PROSITE-ProRule" id="PRU00175"/>
    </source>
</evidence>
<dbReference type="GO" id="GO:0008270">
    <property type="term" value="F:zinc ion binding"/>
    <property type="evidence" value="ECO:0007669"/>
    <property type="project" value="UniProtKB-KW"/>
</dbReference>
<keyword evidence="1" id="KW-0862">Zinc</keyword>
<feature type="region of interest" description="Disordered" evidence="2">
    <location>
        <begin position="382"/>
        <end position="403"/>
    </location>
</feature>
<evidence type="ECO:0000256" key="2">
    <source>
        <dbReference type="SAM" id="MobiDB-lite"/>
    </source>
</evidence>
<feature type="region of interest" description="Disordered" evidence="2">
    <location>
        <begin position="754"/>
        <end position="775"/>
    </location>
</feature>
<keyword evidence="1" id="KW-0479">Metal-binding</keyword>
<dbReference type="EMBL" id="BSYO01000039">
    <property type="protein sequence ID" value="GMH31031.1"/>
    <property type="molecule type" value="Genomic_DNA"/>
</dbReference>
<gene>
    <name evidence="4" type="ORF">Nepgr_032874</name>
</gene>
<feature type="compositionally biased region" description="Basic and acidic residues" evidence="2">
    <location>
        <begin position="701"/>
        <end position="717"/>
    </location>
</feature>
<comment type="caution">
    <text evidence="4">The sequence shown here is derived from an EMBL/GenBank/DDBJ whole genome shotgun (WGS) entry which is preliminary data.</text>
</comment>
<feature type="region of interest" description="Disordered" evidence="2">
    <location>
        <begin position="701"/>
        <end position="726"/>
    </location>
</feature>
<evidence type="ECO:0000313" key="5">
    <source>
        <dbReference type="Proteomes" id="UP001279734"/>
    </source>
</evidence>
<dbReference type="PANTHER" id="PTHR47820:SF3">
    <property type="entry name" value="OS07G0499800 PROTEIN"/>
    <property type="match status" value="1"/>
</dbReference>
<dbReference type="AlphaFoldDB" id="A0AAD3TKY0"/>
<feature type="domain" description="RING-type" evidence="3">
    <location>
        <begin position="879"/>
        <end position="919"/>
    </location>
</feature>
<reference evidence="4" key="1">
    <citation type="submission" date="2023-05" db="EMBL/GenBank/DDBJ databases">
        <title>Nepenthes gracilis genome sequencing.</title>
        <authorList>
            <person name="Fukushima K."/>
        </authorList>
    </citation>
    <scope>NUCLEOTIDE SEQUENCE</scope>
    <source>
        <strain evidence="4">SING2019-196</strain>
    </source>
</reference>
<dbReference type="PROSITE" id="PS50089">
    <property type="entry name" value="ZF_RING_2"/>
    <property type="match status" value="1"/>
</dbReference>
<proteinExistence type="predicted"/>
<sequence>MAASPFECVLRDRNQRNRCRDANSSVNSKSQLNIQRNSKELVTDRLHPCISISPGVSHSIATDENSRYQNSSKFSCCDCNKSRNITKSSRNLHFKAKNAEDEEQMTPKSRGHSRVLDRWAAQQARDVITTIELQTPQEAESLTLSNCHSVYSRSSSFARENSPARSDSSADVSVSSLVQKWQGHNAEAKHNQNQSQNNRSTGNTTKSGEISIENGSVSEADETTDKRFRLPSSSSNCKNLDFGDWESDRTANSDQVSLTRVAGEQISDGGERERITVADIIRKWKSMVVSKGSSDGNEYDQPAAPTPLERLRIGAADNGGEERLFSPRLRGRQAIIDLFMRMERDRRKEIEGLAARQAVSKFQQRGRIQSLLRLRSLRQEETDEELLRRRQSTDGCESNRSRQTITSLRERFGQAYEQDCANMRSRLSQETLNGNSDTEKPSKINQQSEDIEHQEKKKFEPIENLLEENIKEPVENLLHRAQDLQEENVPSSDLVRQESVSEDGNLNSVLYAEDHHEESILSSYFTGDLIDSVAAGNLDSQEIMACIETSDNCSEEEEEEEELIYEGQESRNQQFLETNLEWINDISRPRSYWEDRRQAWYQKIFHSSSINEEIRQLIERKSVSAVLASDFRERMDRLMVSCMQRQIHSLDKEQEGGQPMGEFLQRQIHIQSLRSQEEKQGQKQEERQLQEEIKEHKELLQDVGKEREKESSEKNEVVQENDEEGSPSILRYHDVIDFVDQIPSSQLPWSLYQDHEASNNTPSSQSSWSHYQDHEASDHVASTPFQKSTVLHSYDHDTVEGSSFKIVSSIEMELIYDLKARMEKMYHEVSELRKSIKSCMDMQVSMQNSIRKEVSAALYHSEREEKKESNKKEPKKGTCCICYERKVDSLLYRCGHMCTCWECAHELQWRSSGKCPICRAQIVDVVRAYPYTPDWNEFLL</sequence>
<feature type="region of interest" description="Disordered" evidence="2">
    <location>
        <begin position="430"/>
        <end position="456"/>
    </location>
</feature>
<protein>
    <recommendedName>
        <fullName evidence="3">RING-type domain-containing protein</fullName>
    </recommendedName>
</protein>
<dbReference type="Proteomes" id="UP001279734">
    <property type="component" value="Unassembled WGS sequence"/>
</dbReference>
<feature type="compositionally biased region" description="Polar residues" evidence="2">
    <location>
        <begin position="191"/>
        <end position="217"/>
    </location>
</feature>
<name>A0AAD3TKY0_NEPGR</name>
<feature type="region of interest" description="Disordered" evidence="2">
    <location>
        <begin position="155"/>
        <end position="233"/>
    </location>
</feature>
<evidence type="ECO:0000259" key="3">
    <source>
        <dbReference type="PROSITE" id="PS50089"/>
    </source>
</evidence>
<accession>A0AAD3TKY0</accession>
<dbReference type="SMART" id="SM00184">
    <property type="entry name" value="RING"/>
    <property type="match status" value="1"/>
</dbReference>
<feature type="compositionally biased region" description="Basic and acidic residues" evidence="2">
    <location>
        <begin position="382"/>
        <end position="400"/>
    </location>
</feature>
<dbReference type="SUPFAM" id="SSF57850">
    <property type="entry name" value="RING/U-box"/>
    <property type="match status" value="1"/>
</dbReference>
<organism evidence="4 5">
    <name type="scientific">Nepenthes gracilis</name>
    <name type="common">Slender pitcher plant</name>
    <dbReference type="NCBI Taxonomy" id="150966"/>
    <lineage>
        <taxon>Eukaryota</taxon>
        <taxon>Viridiplantae</taxon>
        <taxon>Streptophyta</taxon>
        <taxon>Embryophyta</taxon>
        <taxon>Tracheophyta</taxon>
        <taxon>Spermatophyta</taxon>
        <taxon>Magnoliopsida</taxon>
        <taxon>eudicotyledons</taxon>
        <taxon>Gunneridae</taxon>
        <taxon>Pentapetalae</taxon>
        <taxon>Caryophyllales</taxon>
        <taxon>Nepenthaceae</taxon>
        <taxon>Nepenthes</taxon>
    </lineage>
</organism>
<dbReference type="Pfam" id="PF13920">
    <property type="entry name" value="zf-C3HC4_3"/>
    <property type="match status" value="1"/>
</dbReference>
<keyword evidence="1" id="KW-0863">Zinc-finger</keyword>
<keyword evidence="5" id="KW-1185">Reference proteome</keyword>
<dbReference type="CDD" id="cd16647">
    <property type="entry name" value="mRING-HC-C3HC5_NEU1"/>
    <property type="match status" value="1"/>
</dbReference>
<dbReference type="PANTHER" id="PTHR47820">
    <property type="entry name" value="BNAC05G24000D PROTEIN"/>
    <property type="match status" value="1"/>
</dbReference>
<feature type="compositionally biased region" description="Low complexity" evidence="2">
    <location>
        <begin position="758"/>
        <end position="769"/>
    </location>
</feature>
<feature type="compositionally biased region" description="Low complexity" evidence="2">
    <location>
        <begin position="163"/>
        <end position="176"/>
    </location>
</feature>
<dbReference type="InterPro" id="IPR001841">
    <property type="entry name" value="Znf_RING"/>
</dbReference>